<name>A0A645E068_9ZZZZ</name>
<proteinExistence type="predicted"/>
<dbReference type="EMBL" id="VSSQ01040679">
    <property type="protein sequence ID" value="MPM93982.1"/>
    <property type="molecule type" value="Genomic_DNA"/>
</dbReference>
<reference evidence="1" key="1">
    <citation type="submission" date="2019-08" db="EMBL/GenBank/DDBJ databases">
        <authorList>
            <person name="Kucharzyk K."/>
            <person name="Murdoch R.W."/>
            <person name="Higgins S."/>
            <person name="Loffler F."/>
        </authorList>
    </citation>
    <scope>NUCLEOTIDE SEQUENCE</scope>
</reference>
<evidence type="ECO:0008006" key="2">
    <source>
        <dbReference type="Google" id="ProtNLM"/>
    </source>
</evidence>
<evidence type="ECO:0000313" key="1">
    <source>
        <dbReference type="EMBL" id="MPM93982.1"/>
    </source>
</evidence>
<organism evidence="1">
    <name type="scientific">bioreactor metagenome</name>
    <dbReference type="NCBI Taxonomy" id="1076179"/>
    <lineage>
        <taxon>unclassified sequences</taxon>
        <taxon>metagenomes</taxon>
        <taxon>ecological metagenomes</taxon>
    </lineage>
</organism>
<dbReference type="AlphaFoldDB" id="A0A645E068"/>
<sequence length="320" mass="36268">MRGNIKEKVLKSKTGSLLNKEINSFSYFNNFFYTTPVIIGEEYKKFLRKNFNTILTAASKTDYLIGGNVSTQKKFGYNFKGQLSRIGTIDSKGDSLITKYTYVTDLPSSQIASNFVYKNMIDSNIISYLLKEEVYIKKSGSSSETLISGRRYIYTNPVTSNKRIVRLSKVELYDYSNSSWFSDIEYTQFDNKGNVLESKDKNGQFSCYVWGYNGLYLVAKVEGGLSLDWLKLAINGLSDISTTPLSGAMINDAQNIIKKRWPSVKMTVYEYIPFVGLSKIINPSGKVTEYLYNASGKLKGIKDGNNQLLNEYFYSSDNKL</sequence>
<gene>
    <name evidence="1" type="ORF">SDC9_141124</name>
</gene>
<protein>
    <recommendedName>
        <fullName evidence="2">YD repeat-containing protein</fullName>
    </recommendedName>
</protein>
<accession>A0A645E068</accession>
<comment type="caution">
    <text evidence="1">The sequence shown here is derived from an EMBL/GenBank/DDBJ whole genome shotgun (WGS) entry which is preliminary data.</text>
</comment>